<keyword evidence="4" id="KW-1185">Reference proteome</keyword>
<organism evidence="3 4">
    <name type="scientific">Streptomyces flavidovirens</name>
    <dbReference type="NCBI Taxonomy" id="67298"/>
    <lineage>
        <taxon>Bacteria</taxon>
        <taxon>Bacillati</taxon>
        <taxon>Actinomycetota</taxon>
        <taxon>Actinomycetes</taxon>
        <taxon>Kitasatosporales</taxon>
        <taxon>Streptomycetaceae</taxon>
        <taxon>Streptomyces</taxon>
    </lineage>
</organism>
<feature type="compositionally biased region" description="Basic and acidic residues" evidence="1">
    <location>
        <begin position="90"/>
        <end position="103"/>
    </location>
</feature>
<proteinExistence type="predicted"/>
<gene>
    <name evidence="3" type="ORF">ACFYWW_01910</name>
</gene>
<dbReference type="EMBL" id="JBIAPK010000001">
    <property type="protein sequence ID" value="MFF3337480.1"/>
    <property type="molecule type" value="Genomic_DNA"/>
</dbReference>
<feature type="signal peptide" evidence="2">
    <location>
        <begin position="1"/>
        <end position="26"/>
    </location>
</feature>
<dbReference type="Proteomes" id="UP001601976">
    <property type="component" value="Unassembled WGS sequence"/>
</dbReference>
<keyword evidence="2" id="KW-0732">Signal</keyword>
<feature type="compositionally biased region" description="Acidic residues" evidence="1">
    <location>
        <begin position="77"/>
        <end position="89"/>
    </location>
</feature>
<evidence type="ECO:0000313" key="4">
    <source>
        <dbReference type="Proteomes" id="UP001601976"/>
    </source>
</evidence>
<comment type="caution">
    <text evidence="3">The sequence shown here is derived from an EMBL/GenBank/DDBJ whole genome shotgun (WGS) entry which is preliminary data.</text>
</comment>
<dbReference type="RefSeq" id="WP_387893321.1">
    <property type="nucleotide sequence ID" value="NZ_JBIAPK010000001.1"/>
</dbReference>
<name>A0ABW6R7K8_9ACTN</name>
<feature type="chain" id="PRO_5045459183" evidence="2">
    <location>
        <begin position="27"/>
        <end position="103"/>
    </location>
</feature>
<feature type="compositionally biased region" description="Low complexity" evidence="1">
    <location>
        <begin position="44"/>
        <end position="76"/>
    </location>
</feature>
<evidence type="ECO:0000256" key="1">
    <source>
        <dbReference type="SAM" id="MobiDB-lite"/>
    </source>
</evidence>
<sequence>MAFSHRLATLAAVVAIPLGIAATSYALTDSAEAPKVPHKVELESTSPGTGQPSPRTTPGSTPGTTPSDTVVPGPTATDDDADSDADADDQGDRGQDDEPGEKD</sequence>
<reference evidence="3 4" key="1">
    <citation type="submission" date="2024-10" db="EMBL/GenBank/DDBJ databases">
        <title>The Natural Products Discovery Center: Release of the First 8490 Sequenced Strains for Exploring Actinobacteria Biosynthetic Diversity.</title>
        <authorList>
            <person name="Kalkreuter E."/>
            <person name="Kautsar S.A."/>
            <person name="Yang D."/>
            <person name="Bader C.D."/>
            <person name="Teijaro C.N."/>
            <person name="Fluegel L."/>
            <person name="Davis C.M."/>
            <person name="Simpson J.R."/>
            <person name="Lauterbach L."/>
            <person name="Steele A.D."/>
            <person name="Gui C."/>
            <person name="Meng S."/>
            <person name="Li G."/>
            <person name="Viehrig K."/>
            <person name="Ye F."/>
            <person name="Su P."/>
            <person name="Kiefer A.F."/>
            <person name="Nichols A."/>
            <person name="Cepeda A.J."/>
            <person name="Yan W."/>
            <person name="Fan B."/>
            <person name="Jiang Y."/>
            <person name="Adhikari A."/>
            <person name="Zheng C.-J."/>
            <person name="Schuster L."/>
            <person name="Cowan T.M."/>
            <person name="Smanski M.J."/>
            <person name="Chevrette M.G."/>
            <person name="De Carvalho L.P.S."/>
            <person name="Shen B."/>
        </authorList>
    </citation>
    <scope>NUCLEOTIDE SEQUENCE [LARGE SCALE GENOMIC DNA]</scope>
    <source>
        <strain evidence="3 4">NPDC003029</strain>
    </source>
</reference>
<evidence type="ECO:0000256" key="2">
    <source>
        <dbReference type="SAM" id="SignalP"/>
    </source>
</evidence>
<evidence type="ECO:0000313" key="3">
    <source>
        <dbReference type="EMBL" id="MFF3337480.1"/>
    </source>
</evidence>
<protein>
    <submittedName>
        <fullName evidence="3">Small hydrophilic protein</fullName>
    </submittedName>
</protein>
<feature type="region of interest" description="Disordered" evidence="1">
    <location>
        <begin position="32"/>
        <end position="103"/>
    </location>
</feature>
<accession>A0ABW6R7K8</accession>